<evidence type="ECO:0000313" key="2">
    <source>
        <dbReference type="Proteomes" id="UP001460270"/>
    </source>
</evidence>
<evidence type="ECO:0000313" key="1">
    <source>
        <dbReference type="EMBL" id="KAK7915930.1"/>
    </source>
</evidence>
<name>A0AAW0P4P2_9GOBI</name>
<keyword evidence="2" id="KW-1185">Reference proteome</keyword>
<protein>
    <submittedName>
        <fullName evidence="1">Uncharacterized protein</fullName>
    </submittedName>
</protein>
<gene>
    <name evidence="1" type="ORF">WMY93_011691</name>
</gene>
<accession>A0AAW0P4P2</accession>
<reference evidence="2" key="1">
    <citation type="submission" date="2024-04" db="EMBL/GenBank/DDBJ databases">
        <title>Salinicola lusitanus LLJ914,a marine bacterium isolated from the Okinawa Trough.</title>
        <authorList>
            <person name="Li J."/>
        </authorList>
    </citation>
    <scope>NUCLEOTIDE SEQUENCE [LARGE SCALE GENOMIC DNA]</scope>
</reference>
<dbReference type="AlphaFoldDB" id="A0AAW0P4P2"/>
<dbReference type="Proteomes" id="UP001460270">
    <property type="component" value="Unassembled WGS sequence"/>
</dbReference>
<sequence>MSYNSVSSRVRAQCSQFTLVTTWRVSNSRRLRGARARSWSAVVFSIGSHRTSSLRRHWILVFNTPQKPSKRPHRHVHAGLCVVGWILVSFDLLLRLNCAVGWKNIVVGVKGSVFRTRTLVSTEQHQTEGVLCRNQPLLSVD</sequence>
<organism evidence="1 2">
    <name type="scientific">Mugilogobius chulae</name>
    <name type="common">yellowstripe goby</name>
    <dbReference type="NCBI Taxonomy" id="88201"/>
    <lineage>
        <taxon>Eukaryota</taxon>
        <taxon>Metazoa</taxon>
        <taxon>Chordata</taxon>
        <taxon>Craniata</taxon>
        <taxon>Vertebrata</taxon>
        <taxon>Euteleostomi</taxon>
        <taxon>Actinopterygii</taxon>
        <taxon>Neopterygii</taxon>
        <taxon>Teleostei</taxon>
        <taxon>Neoteleostei</taxon>
        <taxon>Acanthomorphata</taxon>
        <taxon>Gobiaria</taxon>
        <taxon>Gobiiformes</taxon>
        <taxon>Gobioidei</taxon>
        <taxon>Gobiidae</taxon>
        <taxon>Gobionellinae</taxon>
        <taxon>Mugilogobius</taxon>
    </lineage>
</organism>
<comment type="caution">
    <text evidence="1">The sequence shown here is derived from an EMBL/GenBank/DDBJ whole genome shotgun (WGS) entry which is preliminary data.</text>
</comment>
<proteinExistence type="predicted"/>
<dbReference type="EMBL" id="JBBPFD010000008">
    <property type="protein sequence ID" value="KAK7915930.1"/>
    <property type="molecule type" value="Genomic_DNA"/>
</dbReference>